<dbReference type="InterPro" id="IPR049427">
    <property type="entry name" value="Acyl-ACP_TE_C"/>
</dbReference>
<dbReference type="Pfam" id="PF01643">
    <property type="entry name" value="Acyl-ACP_TE"/>
    <property type="match status" value="1"/>
</dbReference>
<dbReference type="InterPro" id="IPR045023">
    <property type="entry name" value="FATA/B"/>
</dbReference>
<evidence type="ECO:0000256" key="2">
    <source>
        <dbReference type="ARBA" id="ARBA00022801"/>
    </source>
</evidence>
<evidence type="ECO:0000256" key="5">
    <source>
        <dbReference type="ARBA" id="ARBA00023160"/>
    </source>
</evidence>
<feature type="domain" description="Acyl-ACP thioesterase N-terminal hotdog" evidence="6">
    <location>
        <begin position="9"/>
        <end position="121"/>
    </location>
</feature>
<dbReference type="PANTHER" id="PTHR31727">
    <property type="entry name" value="OLEOYL-ACYL CARRIER PROTEIN THIOESTERASE 1, CHLOROPLASTIC"/>
    <property type="match status" value="1"/>
</dbReference>
<evidence type="ECO:0000313" key="8">
    <source>
        <dbReference type="EMBL" id="MBU5668956.1"/>
    </source>
</evidence>
<keyword evidence="9" id="KW-1185">Reference proteome</keyword>
<evidence type="ECO:0000259" key="7">
    <source>
        <dbReference type="Pfam" id="PF20791"/>
    </source>
</evidence>
<reference evidence="8 9" key="1">
    <citation type="submission" date="2021-06" db="EMBL/GenBank/DDBJ databases">
        <authorList>
            <person name="Sun Q."/>
            <person name="Li D."/>
        </authorList>
    </citation>
    <scope>NUCLEOTIDE SEQUENCE [LARGE SCALE GENOMIC DNA]</scope>
    <source>
        <strain evidence="8 9">MSJ-1</strain>
    </source>
</reference>
<evidence type="ECO:0000313" key="9">
    <source>
        <dbReference type="Proteomes" id="UP000783742"/>
    </source>
</evidence>
<keyword evidence="2" id="KW-0378">Hydrolase</keyword>
<dbReference type="Proteomes" id="UP000783742">
    <property type="component" value="Unassembled WGS sequence"/>
</dbReference>
<feature type="domain" description="Acyl-ACP thioesterase-like C-terminal" evidence="7">
    <location>
        <begin position="145"/>
        <end position="204"/>
    </location>
</feature>
<gene>
    <name evidence="8" type="ORF">KQI68_03785</name>
</gene>
<dbReference type="InterPro" id="IPR002864">
    <property type="entry name" value="Acyl-ACP_thioesterase_NHD"/>
</dbReference>
<evidence type="ECO:0000256" key="4">
    <source>
        <dbReference type="ARBA" id="ARBA00023098"/>
    </source>
</evidence>
<dbReference type="RefSeq" id="WP_216548805.1">
    <property type="nucleotide sequence ID" value="NZ_JAHLQO010000003.1"/>
</dbReference>
<accession>A0ABS6FI86</accession>
<evidence type="ECO:0000259" key="6">
    <source>
        <dbReference type="Pfam" id="PF01643"/>
    </source>
</evidence>
<organism evidence="8 9">
    <name type="scientific">Peptoniphilus ovalis</name>
    <dbReference type="NCBI Taxonomy" id="2841503"/>
    <lineage>
        <taxon>Bacteria</taxon>
        <taxon>Bacillati</taxon>
        <taxon>Bacillota</taxon>
        <taxon>Tissierellia</taxon>
        <taxon>Tissierellales</taxon>
        <taxon>Peptoniphilaceae</taxon>
        <taxon>Peptoniphilus</taxon>
    </lineage>
</organism>
<proteinExistence type="predicted"/>
<keyword evidence="4" id="KW-0443">Lipid metabolism</keyword>
<keyword evidence="1" id="KW-0444">Lipid biosynthesis</keyword>
<comment type="caution">
    <text evidence="8">The sequence shown here is derived from an EMBL/GenBank/DDBJ whole genome shotgun (WGS) entry which is preliminary data.</text>
</comment>
<protein>
    <submittedName>
        <fullName evidence="8">Acyl-[acyl-carrier-protein] thioesterase</fullName>
    </submittedName>
</protein>
<dbReference type="PANTHER" id="PTHR31727:SF6">
    <property type="entry name" value="OLEOYL-ACYL CARRIER PROTEIN THIOESTERASE 1, CHLOROPLASTIC"/>
    <property type="match status" value="1"/>
</dbReference>
<keyword evidence="3" id="KW-0276">Fatty acid metabolism</keyword>
<dbReference type="EMBL" id="JAHLQO010000003">
    <property type="protein sequence ID" value="MBU5668956.1"/>
    <property type="molecule type" value="Genomic_DNA"/>
</dbReference>
<sequence length="233" mass="27827">MKYQKEYIINKDLTTSDITKYFINTSNEESIKLNLDNNKLIELGYTWMIYKWRVNINRKPIVNEKVIVNTWASGFKNLYAFREFEMKSKDEIISKASVVFILIDLKKRKPIKIPEDIMNYYTCDEMRNFENIDRINIKDDFEKINTCIYEVKKSDIDENNHVNNSVYVDIMKDSLPDEFKNMKIKNISIHYMKEIKLGDTVNIDVFKGKDKIFFDFKSYDTSIKHARAWVSIN</sequence>
<dbReference type="Pfam" id="PF20791">
    <property type="entry name" value="Acyl-ACP_TE_C"/>
    <property type="match status" value="1"/>
</dbReference>
<name>A0ABS6FI86_9FIRM</name>
<keyword evidence="5" id="KW-0275">Fatty acid biosynthesis</keyword>
<evidence type="ECO:0000256" key="3">
    <source>
        <dbReference type="ARBA" id="ARBA00022832"/>
    </source>
</evidence>
<evidence type="ECO:0000256" key="1">
    <source>
        <dbReference type="ARBA" id="ARBA00022516"/>
    </source>
</evidence>